<evidence type="ECO:0000313" key="11">
    <source>
        <dbReference type="Proteomes" id="UP000278143"/>
    </source>
</evidence>
<dbReference type="EC" id="2.3.2.31" evidence="2"/>
<dbReference type="EMBL" id="KZ989706">
    <property type="protein sequence ID" value="RKP25550.1"/>
    <property type="molecule type" value="Genomic_DNA"/>
</dbReference>
<dbReference type="Gene3D" id="3.30.40.10">
    <property type="entry name" value="Zinc/RING finger domain, C3HC4 (zinc finger)"/>
    <property type="match status" value="1"/>
</dbReference>
<dbReference type="SUPFAM" id="SSF57850">
    <property type="entry name" value="RING/U-box"/>
    <property type="match status" value="3"/>
</dbReference>
<dbReference type="InterPro" id="IPR017907">
    <property type="entry name" value="Znf_RING_CS"/>
</dbReference>
<dbReference type="Proteomes" id="UP000278143">
    <property type="component" value="Unassembled WGS sequence"/>
</dbReference>
<dbReference type="InterPro" id="IPR002867">
    <property type="entry name" value="IBR_dom"/>
</dbReference>
<evidence type="ECO:0000256" key="7">
    <source>
        <dbReference type="ARBA" id="ARBA00022786"/>
    </source>
</evidence>
<evidence type="ECO:0000259" key="9">
    <source>
        <dbReference type="PROSITE" id="PS51873"/>
    </source>
</evidence>
<evidence type="ECO:0000256" key="1">
    <source>
        <dbReference type="ARBA" id="ARBA00001798"/>
    </source>
</evidence>
<name>A0A4P9Z275_9FUNG</name>
<dbReference type="GO" id="GO:0061630">
    <property type="term" value="F:ubiquitin protein ligase activity"/>
    <property type="evidence" value="ECO:0007669"/>
    <property type="project" value="UniProtKB-EC"/>
</dbReference>
<dbReference type="SMART" id="SM00647">
    <property type="entry name" value="IBR"/>
    <property type="match status" value="1"/>
</dbReference>
<keyword evidence="6" id="KW-0863">Zinc-finger</keyword>
<keyword evidence="4" id="KW-0479">Metal-binding</keyword>
<dbReference type="PANTHER" id="PTHR11685">
    <property type="entry name" value="RBR FAMILY RING FINGER AND IBR DOMAIN-CONTAINING"/>
    <property type="match status" value="1"/>
</dbReference>
<gene>
    <name evidence="10" type="ORF">SYNPS1DRAFT_15504</name>
</gene>
<proteinExistence type="predicted"/>
<keyword evidence="5" id="KW-0677">Repeat</keyword>
<evidence type="ECO:0000256" key="8">
    <source>
        <dbReference type="ARBA" id="ARBA00022833"/>
    </source>
</evidence>
<comment type="catalytic activity">
    <reaction evidence="1">
        <text>[E2 ubiquitin-conjugating enzyme]-S-ubiquitinyl-L-cysteine + [acceptor protein]-L-lysine = [E2 ubiquitin-conjugating enzyme]-L-cysteine + [acceptor protein]-N(6)-ubiquitinyl-L-lysine.</text>
        <dbReference type="EC" id="2.3.2.31"/>
    </reaction>
</comment>
<dbReference type="GO" id="GO:0016567">
    <property type="term" value="P:protein ubiquitination"/>
    <property type="evidence" value="ECO:0007669"/>
    <property type="project" value="InterPro"/>
</dbReference>
<keyword evidence="11" id="KW-1185">Reference proteome</keyword>
<evidence type="ECO:0000256" key="5">
    <source>
        <dbReference type="ARBA" id="ARBA00022737"/>
    </source>
</evidence>
<organism evidence="10 11">
    <name type="scientific">Syncephalis pseudoplumigaleata</name>
    <dbReference type="NCBI Taxonomy" id="1712513"/>
    <lineage>
        <taxon>Eukaryota</taxon>
        <taxon>Fungi</taxon>
        <taxon>Fungi incertae sedis</taxon>
        <taxon>Zoopagomycota</taxon>
        <taxon>Zoopagomycotina</taxon>
        <taxon>Zoopagomycetes</taxon>
        <taxon>Zoopagales</taxon>
        <taxon>Piptocephalidaceae</taxon>
        <taxon>Syncephalis</taxon>
    </lineage>
</organism>
<dbReference type="OrthoDB" id="10009520at2759"/>
<dbReference type="GO" id="GO:0008270">
    <property type="term" value="F:zinc ion binding"/>
    <property type="evidence" value="ECO:0007669"/>
    <property type="project" value="UniProtKB-KW"/>
</dbReference>
<keyword evidence="8" id="KW-0862">Zinc</keyword>
<keyword evidence="7" id="KW-0833">Ubl conjugation pathway</keyword>
<dbReference type="PROSITE" id="PS00518">
    <property type="entry name" value="ZF_RING_1"/>
    <property type="match status" value="1"/>
</dbReference>
<evidence type="ECO:0000256" key="4">
    <source>
        <dbReference type="ARBA" id="ARBA00022723"/>
    </source>
</evidence>
<dbReference type="AlphaFoldDB" id="A0A4P9Z275"/>
<feature type="domain" description="RING-type" evidence="9">
    <location>
        <begin position="7"/>
        <end position="208"/>
    </location>
</feature>
<dbReference type="PROSITE" id="PS51873">
    <property type="entry name" value="TRIAD"/>
    <property type="match status" value="1"/>
</dbReference>
<evidence type="ECO:0000256" key="3">
    <source>
        <dbReference type="ARBA" id="ARBA00022679"/>
    </source>
</evidence>
<dbReference type="Pfam" id="PF01485">
    <property type="entry name" value="IBR"/>
    <property type="match status" value="1"/>
</dbReference>
<keyword evidence="3" id="KW-0808">Transferase</keyword>
<evidence type="ECO:0000313" key="10">
    <source>
        <dbReference type="EMBL" id="RKP25550.1"/>
    </source>
</evidence>
<dbReference type="Gene3D" id="1.20.120.1750">
    <property type="match status" value="1"/>
</dbReference>
<accession>A0A4P9Z275</accession>
<evidence type="ECO:0000256" key="6">
    <source>
        <dbReference type="ARBA" id="ARBA00022771"/>
    </source>
</evidence>
<protein>
    <recommendedName>
        <fullName evidence="2">RBR-type E3 ubiquitin transferase</fullName>
        <ecNumber evidence="2">2.3.2.31</ecNumber>
    </recommendedName>
</protein>
<reference evidence="11" key="1">
    <citation type="journal article" date="2018" name="Nat. Microbiol.">
        <title>Leveraging single-cell genomics to expand the fungal tree of life.</title>
        <authorList>
            <person name="Ahrendt S.R."/>
            <person name="Quandt C.A."/>
            <person name="Ciobanu D."/>
            <person name="Clum A."/>
            <person name="Salamov A."/>
            <person name="Andreopoulos B."/>
            <person name="Cheng J.F."/>
            <person name="Woyke T."/>
            <person name="Pelin A."/>
            <person name="Henrissat B."/>
            <person name="Reynolds N.K."/>
            <person name="Benny G.L."/>
            <person name="Smith M.E."/>
            <person name="James T.Y."/>
            <person name="Grigoriev I.V."/>
        </authorList>
    </citation>
    <scope>NUCLEOTIDE SEQUENCE [LARGE SCALE GENOMIC DNA]</scope>
    <source>
        <strain evidence="11">Benny S71-1</strain>
    </source>
</reference>
<evidence type="ECO:0000256" key="2">
    <source>
        <dbReference type="ARBA" id="ARBA00012251"/>
    </source>
</evidence>
<dbReference type="InterPro" id="IPR013083">
    <property type="entry name" value="Znf_RING/FYVE/PHD"/>
</dbReference>
<sequence length="208" mass="23596">MTSTSASNEPAAGLYADWPDTSTSDAGRPGQMLYCGHTYCHACLATFLRINLLGFNSPFPFHCARPHCPYEITDYDAEPALSAKDYARWQRKRLESDMRNKIYCPNKHCSALLDVTATISMVNAKRENRAIVCEQCFHVACVHCRVSWHNGYSCRDYETLPMAERKNEDDLVLRMAAHFDWARCLNCRTLIELSEGSNHITCQCGTQL</sequence>
<dbReference type="InterPro" id="IPR031127">
    <property type="entry name" value="E3_UB_ligase_RBR"/>
</dbReference>
<dbReference type="InterPro" id="IPR044066">
    <property type="entry name" value="TRIAD_supradom"/>
</dbReference>